<name>A0A0L0P7U8_CANAR</name>
<dbReference type="InterPro" id="IPR035298">
    <property type="entry name" value="PSMD13"/>
</dbReference>
<dbReference type="Proteomes" id="UP000037122">
    <property type="component" value="Unassembled WGS sequence"/>
</dbReference>
<dbReference type="GO" id="GO:0005634">
    <property type="term" value="C:nucleus"/>
    <property type="evidence" value="ECO:0007669"/>
    <property type="project" value="TreeGrafter"/>
</dbReference>
<dbReference type="InterPro" id="IPR000717">
    <property type="entry name" value="PCI_dom"/>
</dbReference>
<dbReference type="VEuPathDB" id="FungiDB:CJI96_0002380"/>
<dbReference type="VEuPathDB" id="FungiDB:B9J08_003849"/>
<evidence type="ECO:0000256" key="2">
    <source>
        <dbReference type="ARBA" id="ARBA00022942"/>
    </source>
</evidence>
<accession>A0A0L0P7U8</accession>
<keyword evidence="2" id="KW-0647">Proteasome</keyword>
<organism evidence="4 5">
    <name type="scientific">Candidozyma auris</name>
    <name type="common">Yeast</name>
    <name type="synonym">Candida auris</name>
    <dbReference type="NCBI Taxonomy" id="498019"/>
    <lineage>
        <taxon>Eukaryota</taxon>
        <taxon>Fungi</taxon>
        <taxon>Dikarya</taxon>
        <taxon>Ascomycota</taxon>
        <taxon>Saccharomycotina</taxon>
        <taxon>Pichiomycetes</taxon>
        <taxon>Metschnikowiaceae</taxon>
        <taxon>Candidozyma</taxon>
    </lineage>
</organism>
<proteinExistence type="inferred from homology"/>
<dbReference type="InterPro" id="IPR054179">
    <property type="entry name" value="PSD13_N"/>
</dbReference>
<evidence type="ECO:0000313" key="5">
    <source>
        <dbReference type="Proteomes" id="UP000037122"/>
    </source>
</evidence>
<dbReference type="VEuPathDB" id="FungiDB:CJJ07_003801"/>
<comment type="similarity">
    <text evidence="1">Belongs to the proteasome subunit S11 family.</text>
</comment>
<comment type="caution">
    <text evidence="4">The sequence shown here is derived from an EMBL/GenBank/DDBJ whole genome shotgun (WGS) entry which is preliminary data.</text>
</comment>
<evidence type="ECO:0000313" key="4">
    <source>
        <dbReference type="EMBL" id="KNE02066.1"/>
    </source>
</evidence>
<dbReference type="SUPFAM" id="SSF46785">
    <property type="entry name" value="Winged helix' DNA-binding domain"/>
    <property type="match status" value="1"/>
</dbReference>
<dbReference type="GO" id="GO:0005198">
    <property type="term" value="F:structural molecule activity"/>
    <property type="evidence" value="ECO:0007669"/>
    <property type="project" value="TreeGrafter"/>
</dbReference>
<protein>
    <recommendedName>
        <fullName evidence="3">PCI domain-containing protein</fullName>
    </recommendedName>
</protein>
<gene>
    <name evidence="4" type="ORF">QG37_00746</name>
</gene>
<feature type="domain" description="PCI" evidence="3">
    <location>
        <begin position="196"/>
        <end position="367"/>
    </location>
</feature>
<dbReference type="GO" id="GO:0005829">
    <property type="term" value="C:cytosol"/>
    <property type="evidence" value="ECO:0007669"/>
    <property type="project" value="TreeGrafter"/>
</dbReference>
<dbReference type="VEuPathDB" id="FungiDB:CJI97_003922"/>
<evidence type="ECO:0000259" key="3">
    <source>
        <dbReference type="PROSITE" id="PS50250"/>
    </source>
</evidence>
<dbReference type="Pfam" id="PF01399">
    <property type="entry name" value="PCI"/>
    <property type="match status" value="1"/>
</dbReference>
<dbReference type="SMART" id="SM00088">
    <property type="entry name" value="PINT"/>
    <property type="match status" value="1"/>
</dbReference>
<dbReference type="PANTHER" id="PTHR10539">
    <property type="entry name" value="26S PROTEASOME NON-ATPASE REGULATORY SUBUNIT 13"/>
    <property type="match status" value="1"/>
</dbReference>
<dbReference type="EMBL" id="LGST01000006">
    <property type="protein sequence ID" value="KNE02066.1"/>
    <property type="molecule type" value="Genomic_DNA"/>
</dbReference>
<dbReference type="AlphaFoldDB" id="A0A0L0P7U8"/>
<dbReference type="PANTHER" id="PTHR10539:SF0">
    <property type="entry name" value="26S PROTEASOME NON-ATPASE REGULATORY SUBUNIT 13"/>
    <property type="match status" value="1"/>
</dbReference>
<reference evidence="5" key="1">
    <citation type="journal article" date="2015" name="BMC Genomics">
        <title>Draft genome of a commonly misdiagnosed multidrug resistant pathogen Candida auris.</title>
        <authorList>
            <person name="Chatterjee S."/>
            <person name="Alampalli S.V."/>
            <person name="Nageshan R.K."/>
            <person name="Chettiar S.T."/>
            <person name="Joshi S."/>
            <person name="Tatu U.S."/>
        </authorList>
    </citation>
    <scope>NUCLEOTIDE SEQUENCE [LARGE SCALE GENOMIC DNA]</scope>
    <source>
        <strain evidence="5">6684</strain>
    </source>
</reference>
<dbReference type="Pfam" id="PF22037">
    <property type="entry name" value="PSD13_N"/>
    <property type="match status" value="1"/>
</dbReference>
<sequence length="407" mass="47104">MSAMDVDNDVSTILAQLRLELESSDLIQIIYQLEDFYERKLWNQLTLALEELYQNPESLIGTLRQQIFSLFLSQFQNKLNQIKLVDFLLRSFDDDQVCYDKLIELKSSMVAELTKKHGTRKPDNLDELINNEEAVIYVNLQIARYALILNDSVLADEILESVGDKFESTLQNEFSAKINAAFYLTKCQYYKIHENYNLFYTNGLLYLSSLDSPLPLDQQIKFCYDLCIAALLGNKIYNFGELILHDILKVISDQSSEYFWLYNLITNLNAGNLAKFNEWLQVSMSKSPFLAHHKTFLHQKIVIMSLLEKISTEQATNKRLLFKSISDVTGTQIDEVELLIIKCFSLNLIKGYINQIQQVLVVTWLQPRILNLDQVKTLYNHLVEWDSRVENLAKDVHARGGTLWAGK</sequence>
<dbReference type="InterPro" id="IPR036390">
    <property type="entry name" value="WH_DNA-bd_sf"/>
</dbReference>
<dbReference type="VEuPathDB" id="FungiDB:CJJ09_000258"/>
<dbReference type="GO" id="GO:0008541">
    <property type="term" value="C:proteasome regulatory particle, lid subcomplex"/>
    <property type="evidence" value="ECO:0007669"/>
    <property type="project" value="TreeGrafter"/>
</dbReference>
<evidence type="ECO:0000256" key="1">
    <source>
        <dbReference type="ARBA" id="ARBA00006207"/>
    </source>
</evidence>
<dbReference type="PROSITE" id="PS50250">
    <property type="entry name" value="PCI"/>
    <property type="match status" value="1"/>
</dbReference>
<dbReference type="VEuPathDB" id="FungiDB:QG37_00746"/>
<dbReference type="GO" id="GO:0006511">
    <property type="term" value="P:ubiquitin-dependent protein catabolic process"/>
    <property type="evidence" value="ECO:0007669"/>
    <property type="project" value="TreeGrafter"/>
</dbReference>